<dbReference type="EMBL" id="FN394216">
    <property type="protein sequence ID" value="CAY86239.1"/>
    <property type="molecule type" value="Genomic_DNA"/>
</dbReference>
<gene>
    <name evidence="1" type="ORF">EC1118_1O4_1288g</name>
</gene>
<dbReference type="HOGENOM" id="CLU_2225273_0_0_1"/>
<protein>
    <submittedName>
        <fullName evidence="1">EC1118_1O4_1288p</fullName>
    </submittedName>
</protein>
<name>C8ZHR4_YEAS8</name>
<reference evidence="1 2" key="1">
    <citation type="journal article" date="2009" name="Proc. Natl. Acad. Sci. U.S.A.">
        <title>Eukaryote-to-eukaryote gene transfer events revealed by the genome sequence of the wine yeast Saccharomyces cerevisiae EC1118.</title>
        <authorList>
            <person name="Novo M."/>
            <person name="Bigey F."/>
            <person name="Beyne E."/>
            <person name="Galeote V."/>
            <person name="Gavory F."/>
            <person name="Mallet S."/>
            <person name="Cambot B."/>
            <person name="Legras J.L."/>
            <person name="Wincker P."/>
            <person name="Casaregola S."/>
            <person name="Dequin S."/>
        </authorList>
    </citation>
    <scope>NUCLEOTIDE SEQUENCE [LARGE SCALE GENOMIC DNA]</scope>
    <source>
        <strain evidence="2">Lalvin EC1118 / Prise de mousse</strain>
    </source>
</reference>
<organism evidence="1 2">
    <name type="scientific">Saccharomyces cerevisiae (strain Lalvin EC1118 / Prise de mousse)</name>
    <name type="common">Baker's yeast</name>
    <dbReference type="NCBI Taxonomy" id="643680"/>
    <lineage>
        <taxon>Eukaryota</taxon>
        <taxon>Fungi</taxon>
        <taxon>Dikarya</taxon>
        <taxon>Ascomycota</taxon>
        <taxon>Saccharomycotina</taxon>
        <taxon>Saccharomycetes</taxon>
        <taxon>Saccharomycetales</taxon>
        <taxon>Saccharomycetaceae</taxon>
        <taxon>Saccharomyces</taxon>
    </lineage>
</organism>
<dbReference type="Proteomes" id="UP000000286">
    <property type="component" value="Chromosome XV"/>
</dbReference>
<evidence type="ECO:0000313" key="2">
    <source>
        <dbReference type="Proteomes" id="UP000000286"/>
    </source>
</evidence>
<sequence>METSNVQVALVQLFQSHTLNCSELVPEVKNGASFVTSCFSLVVAPDFVMNGSSGESTLIFLESLIIFESGDSTEAIESCGLISNTLAFLFLGLPTSILEDVDGDDE</sequence>
<proteinExistence type="predicted"/>
<evidence type="ECO:0000313" key="1">
    <source>
        <dbReference type="EMBL" id="CAY86239.1"/>
    </source>
</evidence>
<dbReference type="AlphaFoldDB" id="C8ZHR4"/>
<accession>C8ZHR4</accession>